<sequence length="103" mass="11497">MADTNVPACLDGLDRTVSKLTALSFVTAKSCKTGWSEYNNHCYKLVKDLVTWPAANIRCKQHGANLASITNNKENNFVADLITNGLLKLDHQKAKRTMERQTM</sequence>
<organism evidence="1 2">
    <name type="scientific">Branchiostoma lanceolatum</name>
    <name type="common">Common lancelet</name>
    <name type="synonym">Amphioxus lanceolatum</name>
    <dbReference type="NCBI Taxonomy" id="7740"/>
    <lineage>
        <taxon>Eukaryota</taxon>
        <taxon>Metazoa</taxon>
        <taxon>Chordata</taxon>
        <taxon>Cephalochordata</taxon>
        <taxon>Leptocardii</taxon>
        <taxon>Amphioxiformes</taxon>
        <taxon>Branchiostomatidae</taxon>
        <taxon>Branchiostoma</taxon>
    </lineage>
</organism>
<dbReference type="Gene3D" id="3.10.100.10">
    <property type="entry name" value="Mannose-Binding Protein A, subunit A"/>
    <property type="match status" value="1"/>
</dbReference>
<dbReference type="EMBL" id="OV696696">
    <property type="protein sequence ID" value="CAH1239878.1"/>
    <property type="molecule type" value="Genomic_DNA"/>
</dbReference>
<dbReference type="InterPro" id="IPR016186">
    <property type="entry name" value="C-type_lectin-like/link_sf"/>
</dbReference>
<dbReference type="InterPro" id="IPR016187">
    <property type="entry name" value="CTDL_fold"/>
</dbReference>
<dbReference type="OrthoDB" id="441660at2759"/>
<keyword evidence="2" id="KW-1185">Reference proteome</keyword>
<accession>A0A8J9VH98</accession>
<dbReference type="AlphaFoldDB" id="A0A8J9VH98"/>
<reference evidence="1" key="1">
    <citation type="submission" date="2022-01" db="EMBL/GenBank/DDBJ databases">
        <authorList>
            <person name="Braso-Vives M."/>
        </authorList>
    </citation>
    <scope>NUCLEOTIDE SEQUENCE</scope>
</reference>
<dbReference type="PANTHER" id="PTHR22803">
    <property type="entry name" value="MANNOSE, PHOSPHOLIPASE, LECTIN RECEPTOR RELATED"/>
    <property type="match status" value="1"/>
</dbReference>
<dbReference type="InterPro" id="IPR050111">
    <property type="entry name" value="C-type_lectin/snaclec_domain"/>
</dbReference>
<dbReference type="SUPFAM" id="SSF56436">
    <property type="entry name" value="C-type lectin-like"/>
    <property type="match status" value="1"/>
</dbReference>
<proteinExistence type="predicted"/>
<gene>
    <name evidence="1" type="primary">MRC2</name>
    <name evidence="1" type="ORF">BLAG_LOCUS4033</name>
</gene>
<name>A0A8J9VH98_BRALA</name>
<evidence type="ECO:0000313" key="2">
    <source>
        <dbReference type="Proteomes" id="UP000838412"/>
    </source>
</evidence>
<evidence type="ECO:0000313" key="1">
    <source>
        <dbReference type="EMBL" id="CAH1239878.1"/>
    </source>
</evidence>
<protein>
    <submittedName>
        <fullName evidence="1">MRC2 protein</fullName>
    </submittedName>
</protein>
<dbReference type="CDD" id="cd00037">
    <property type="entry name" value="CLECT"/>
    <property type="match status" value="1"/>
</dbReference>
<dbReference type="Proteomes" id="UP000838412">
    <property type="component" value="Chromosome 11"/>
</dbReference>